<feature type="transmembrane region" description="Helical" evidence="6">
    <location>
        <begin position="43"/>
        <end position="64"/>
    </location>
</feature>
<dbReference type="STRING" id="1177755.A7A08_02705"/>
<feature type="transmembrane region" description="Helical" evidence="6">
    <location>
        <begin position="21"/>
        <end position="37"/>
    </location>
</feature>
<evidence type="ECO:0000256" key="6">
    <source>
        <dbReference type="SAM" id="Phobius"/>
    </source>
</evidence>
<dbReference type="RefSeq" id="WP_069095882.1">
    <property type="nucleotide sequence ID" value="NZ_MASI01000008.1"/>
</dbReference>
<dbReference type="InterPro" id="IPR051542">
    <property type="entry name" value="Hydrogenase_cytochrome"/>
</dbReference>
<dbReference type="GO" id="GO:0020037">
    <property type="term" value="F:heme binding"/>
    <property type="evidence" value="ECO:0007669"/>
    <property type="project" value="TreeGrafter"/>
</dbReference>
<dbReference type="Pfam" id="PF01292">
    <property type="entry name" value="Ni_hydr_CYTB"/>
    <property type="match status" value="1"/>
</dbReference>
<keyword evidence="5 6" id="KW-0472">Membrane</keyword>
<dbReference type="InterPro" id="IPR011577">
    <property type="entry name" value="Cyt_b561_bac/Ni-Hgenase"/>
</dbReference>
<keyword evidence="9" id="KW-1185">Reference proteome</keyword>
<dbReference type="PATRIC" id="fig|1177755.3.peg.2728"/>
<evidence type="ECO:0000256" key="5">
    <source>
        <dbReference type="ARBA" id="ARBA00023136"/>
    </source>
</evidence>
<dbReference type="SUPFAM" id="SSF81342">
    <property type="entry name" value="Transmembrane di-heme cytochromes"/>
    <property type="match status" value="1"/>
</dbReference>
<keyword evidence="2" id="KW-1003">Cell membrane</keyword>
<evidence type="ECO:0000256" key="4">
    <source>
        <dbReference type="ARBA" id="ARBA00022989"/>
    </source>
</evidence>
<feature type="domain" description="Cytochrome b561 bacterial/Ni-hydrogenase" evidence="7">
    <location>
        <begin position="14"/>
        <end position="193"/>
    </location>
</feature>
<evidence type="ECO:0000256" key="1">
    <source>
        <dbReference type="ARBA" id="ARBA00004651"/>
    </source>
</evidence>
<feature type="transmembrane region" description="Helical" evidence="6">
    <location>
        <begin position="102"/>
        <end position="127"/>
    </location>
</feature>
<dbReference type="PANTHER" id="PTHR30485:SF2">
    <property type="entry name" value="BLL0597 PROTEIN"/>
    <property type="match status" value="1"/>
</dbReference>
<feature type="transmembrane region" description="Helical" evidence="6">
    <location>
        <begin position="159"/>
        <end position="180"/>
    </location>
</feature>
<protein>
    <submittedName>
        <fullName evidence="8">Putative Ni/Fe-hydrogenase B-type cytochrome subunit</fullName>
    </submittedName>
</protein>
<dbReference type="EMBL" id="MASI01000008">
    <property type="protein sequence ID" value="ODA66307.1"/>
    <property type="molecule type" value="Genomic_DNA"/>
</dbReference>
<reference evidence="8 9" key="1">
    <citation type="submission" date="2016-07" db="EMBL/GenBank/DDBJ databases">
        <title>Draft genome sequence of Methyloligella halotolerans C2T (VKM B-2706T=CCUG 61687T=DSM 25045T), a halotolerant polyhydroxybutyrate accumulating methylotroph.</title>
        <authorList>
            <person name="Vasilenko O.V."/>
            <person name="Doronina N.V."/>
            <person name="Poroshina M.N."/>
            <person name="Tarlachkov S.V."/>
            <person name="Trotsenko Y.A."/>
        </authorList>
    </citation>
    <scope>NUCLEOTIDE SEQUENCE [LARGE SCALE GENOMIC DNA]</scope>
    <source>
        <strain evidence="8 9">VKM B-2706</strain>
    </source>
</reference>
<keyword evidence="4 6" id="KW-1133">Transmembrane helix</keyword>
<dbReference type="InterPro" id="IPR016174">
    <property type="entry name" value="Di-haem_cyt_TM"/>
</dbReference>
<proteinExistence type="predicted"/>
<evidence type="ECO:0000313" key="9">
    <source>
        <dbReference type="Proteomes" id="UP000095087"/>
    </source>
</evidence>
<dbReference type="Gene3D" id="1.20.950.20">
    <property type="entry name" value="Transmembrane di-heme cytochromes, Chain C"/>
    <property type="match status" value="1"/>
</dbReference>
<evidence type="ECO:0000256" key="2">
    <source>
        <dbReference type="ARBA" id="ARBA00022475"/>
    </source>
</evidence>
<name>A0A1E2RVP4_9HYPH</name>
<dbReference type="GO" id="GO:0009055">
    <property type="term" value="F:electron transfer activity"/>
    <property type="evidence" value="ECO:0007669"/>
    <property type="project" value="InterPro"/>
</dbReference>
<sequence length="198" mass="22079">MNLQSKSAPSWVYVWDPFVRIFHWSVVVLFAVAYLTGDEIMGVHVWAGYGIALLVTIRVIWGFVGPRRARFSDFIYKPSTVLRYFYALLRRRSERHLGHSPAGGAMIVALLIGLAVTCASGLVHYAMEDGAGPLSYFIAQVPKGEHNALLGLVHETHELAANLTLALVAVHITAVLYASYAYRENLIRAMFNGYKRPE</sequence>
<evidence type="ECO:0000256" key="3">
    <source>
        <dbReference type="ARBA" id="ARBA00022692"/>
    </source>
</evidence>
<evidence type="ECO:0000313" key="8">
    <source>
        <dbReference type="EMBL" id="ODA66307.1"/>
    </source>
</evidence>
<keyword evidence="3 6" id="KW-0812">Transmembrane</keyword>
<gene>
    <name evidence="8" type="ORF">A7A08_02705</name>
</gene>
<dbReference type="GO" id="GO:0005886">
    <property type="term" value="C:plasma membrane"/>
    <property type="evidence" value="ECO:0007669"/>
    <property type="project" value="UniProtKB-SubCell"/>
</dbReference>
<comment type="subcellular location">
    <subcellularLocation>
        <location evidence="1">Cell membrane</location>
        <topology evidence="1">Multi-pass membrane protein</topology>
    </subcellularLocation>
</comment>
<dbReference type="GO" id="GO:0022904">
    <property type="term" value="P:respiratory electron transport chain"/>
    <property type="evidence" value="ECO:0007669"/>
    <property type="project" value="InterPro"/>
</dbReference>
<dbReference type="Proteomes" id="UP000095087">
    <property type="component" value="Unassembled WGS sequence"/>
</dbReference>
<evidence type="ECO:0000259" key="7">
    <source>
        <dbReference type="Pfam" id="PF01292"/>
    </source>
</evidence>
<accession>A0A1E2RVP4</accession>
<organism evidence="8 9">
    <name type="scientific">Methyloligella halotolerans</name>
    <dbReference type="NCBI Taxonomy" id="1177755"/>
    <lineage>
        <taxon>Bacteria</taxon>
        <taxon>Pseudomonadati</taxon>
        <taxon>Pseudomonadota</taxon>
        <taxon>Alphaproteobacteria</taxon>
        <taxon>Hyphomicrobiales</taxon>
        <taxon>Hyphomicrobiaceae</taxon>
        <taxon>Methyloligella</taxon>
    </lineage>
</organism>
<dbReference type="AlphaFoldDB" id="A0A1E2RVP4"/>
<dbReference type="PANTHER" id="PTHR30485">
    <property type="entry name" value="NI/FE-HYDROGENASE 1 B-TYPE CYTOCHROME SUBUNIT"/>
    <property type="match status" value="1"/>
</dbReference>
<dbReference type="OrthoDB" id="196472at2"/>
<comment type="caution">
    <text evidence="8">The sequence shown here is derived from an EMBL/GenBank/DDBJ whole genome shotgun (WGS) entry which is preliminary data.</text>
</comment>